<keyword evidence="3" id="KW-1185">Reference proteome</keyword>
<dbReference type="EMBL" id="CAJVCH010043762">
    <property type="protein sequence ID" value="CAG7717162.1"/>
    <property type="molecule type" value="Genomic_DNA"/>
</dbReference>
<gene>
    <name evidence="2" type="ORF">AFUS01_LOCUS13720</name>
    <name evidence="1" type="ORF">AFUS01_LOCUS6635</name>
</gene>
<reference evidence="1" key="1">
    <citation type="submission" date="2021-06" db="EMBL/GenBank/DDBJ databases">
        <authorList>
            <person name="Hodson N. C."/>
            <person name="Mongue J. A."/>
            <person name="Jaron S. K."/>
        </authorList>
    </citation>
    <scope>NUCLEOTIDE SEQUENCE</scope>
</reference>
<evidence type="ECO:0000313" key="2">
    <source>
        <dbReference type="EMBL" id="CAG7724720.1"/>
    </source>
</evidence>
<name>A0A8J2JFU5_9HEXA</name>
<accession>A0A8J2JFU5</accession>
<comment type="caution">
    <text evidence="1">The sequence shown here is derived from an EMBL/GenBank/DDBJ whole genome shotgun (WGS) entry which is preliminary data.</text>
</comment>
<dbReference type="Proteomes" id="UP000708208">
    <property type="component" value="Unassembled WGS sequence"/>
</dbReference>
<proteinExistence type="predicted"/>
<dbReference type="EMBL" id="CAJVCH010112992">
    <property type="protein sequence ID" value="CAG7724720.1"/>
    <property type="molecule type" value="Genomic_DNA"/>
</dbReference>
<feature type="non-terminal residue" evidence="1">
    <location>
        <position position="1"/>
    </location>
</feature>
<protein>
    <submittedName>
        <fullName evidence="1">Uncharacterized protein</fullName>
    </submittedName>
</protein>
<sequence length="11" mass="1171">GHCDILRTGIS</sequence>
<organism evidence="1 3">
    <name type="scientific">Allacma fusca</name>
    <dbReference type="NCBI Taxonomy" id="39272"/>
    <lineage>
        <taxon>Eukaryota</taxon>
        <taxon>Metazoa</taxon>
        <taxon>Ecdysozoa</taxon>
        <taxon>Arthropoda</taxon>
        <taxon>Hexapoda</taxon>
        <taxon>Collembola</taxon>
        <taxon>Symphypleona</taxon>
        <taxon>Sminthuridae</taxon>
        <taxon>Allacma</taxon>
    </lineage>
</organism>
<evidence type="ECO:0000313" key="1">
    <source>
        <dbReference type="EMBL" id="CAG7717162.1"/>
    </source>
</evidence>
<evidence type="ECO:0000313" key="3">
    <source>
        <dbReference type="Proteomes" id="UP000708208"/>
    </source>
</evidence>